<keyword evidence="1 4" id="KW-0645">Protease</keyword>
<dbReference type="GO" id="GO:0006508">
    <property type="term" value="P:proteolysis"/>
    <property type="evidence" value="ECO:0007669"/>
    <property type="project" value="UniProtKB-UniRule"/>
</dbReference>
<dbReference type="Pfam" id="PF03418">
    <property type="entry name" value="Peptidase_A25"/>
    <property type="match status" value="1"/>
</dbReference>
<dbReference type="GO" id="GO:0004222">
    <property type="term" value="F:metalloendopeptidase activity"/>
    <property type="evidence" value="ECO:0007669"/>
    <property type="project" value="UniProtKB-UniRule"/>
</dbReference>
<comment type="PTM">
    <text evidence="4">Autoproteolytically processed. The inactive tetrameric zymogen termed p46 autoprocesses to a smaller form termed p41, which is active only during spore germination.</text>
</comment>
<evidence type="ECO:0000313" key="5">
    <source>
        <dbReference type="EMBL" id="QHI71174.1"/>
    </source>
</evidence>
<comment type="function">
    <text evidence="4">Initiates the rapid degradation of small, acid-soluble proteins during spore germination.</text>
</comment>
<reference evidence="5 6" key="1">
    <citation type="submission" date="2020-01" db="EMBL/GenBank/DDBJ databases">
        <title>Genomic analysis of Aminipila sp. CBA3637.</title>
        <authorList>
            <person name="Kim Y.B."/>
            <person name="Roh S.W."/>
        </authorList>
    </citation>
    <scope>NUCLEOTIDE SEQUENCE [LARGE SCALE GENOMIC DNA]</scope>
    <source>
        <strain evidence="5 6">CBA3637</strain>
    </source>
</reference>
<feature type="propeptide" id="PRO_5027184519" evidence="4">
    <location>
        <begin position="1"/>
        <end position="6"/>
    </location>
</feature>
<dbReference type="RefSeq" id="WP_162360950.1">
    <property type="nucleotide sequence ID" value="NZ_CP047591.1"/>
</dbReference>
<gene>
    <name evidence="4" type="primary">gpr</name>
    <name evidence="5" type="ORF">Ami3637_01115</name>
</gene>
<proteinExistence type="inferred from homology"/>
<evidence type="ECO:0000256" key="1">
    <source>
        <dbReference type="ARBA" id="ARBA00022670"/>
    </source>
</evidence>
<name>A0A6P1MF10_9FIRM</name>
<keyword evidence="6" id="KW-1185">Reference proteome</keyword>
<protein>
    <recommendedName>
        <fullName evidence="4">Germination protease</fullName>
        <ecNumber evidence="4">3.4.24.78</ecNumber>
    </recommendedName>
    <alternativeName>
        <fullName evidence="4">GPR endopeptidase</fullName>
    </alternativeName>
    <alternativeName>
        <fullName evidence="4">Germination proteinase</fullName>
    </alternativeName>
    <alternativeName>
        <fullName evidence="4">Spore protease</fullName>
    </alternativeName>
</protein>
<dbReference type="HAMAP" id="MF_00626">
    <property type="entry name" value="Germination_prot"/>
    <property type="match status" value="1"/>
</dbReference>
<dbReference type="KEGG" id="amic:Ami3637_01115"/>
<comment type="similarity">
    <text evidence="4">Belongs to the peptidase A25 family.</text>
</comment>
<dbReference type="Gene3D" id="3.40.50.1450">
    <property type="entry name" value="HybD-like"/>
    <property type="match status" value="1"/>
</dbReference>
<dbReference type="PIRSF" id="PIRSF019549">
    <property type="entry name" value="Peptidase_A25"/>
    <property type="match status" value="1"/>
</dbReference>
<sequence>MKYRTDLAIENVEMYDEERGKTGDIDGVEMEKIQYDDDIKSTRIKITDPKGEAVLQKPMGNYITLEIDGLIDGEEELKVRASKALAEELKNLIKFHYYLKVLVIGLGNDKVTPDSLGPYTVSKVRVTRHWFIIYETDGDEEQACVSGFIPGVMGSTGMETADLIKRAAEIVNPEIILVVDSLAARNIARISTTIQINDTGISPGAGMGNHRTMLNQQTLGHRVISVGVPTVIDSSTLIMDALEGYIKNPVEVENYIEQNGQDMIVTSTDIDQVIKDFSDIIANGINITLHPGIYS</sequence>
<accession>A0A6P1MF10</accession>
<evidence type="ECO:0000256" key="4">
    <source>
        <dbReference type="HAMAP-Rule" id="MF_00626"/>
    </source>
</evidence>
<keyword evidence="3 4" id="KW-0865">Zymogen</keyword>
<comment type="subunit">
    <text evidence="4">Homotetramer.</text>
</comment>
<dbReference type="AlphaFoldDB" id="A0A6P1MF10"/>
<comment type="catalytic activity">
    <reaction evidence="4">
        <text>Endopeptidase action with P4 Glu or Asp, P1 preferably Glu &gt; Asp, P1' hydrophobic and P2' Ala.</text>
        <dbReference type="EC" id="3.4.24.78"/>
    </reaction>
</comment>
<evidence type="ECO:0000256" key="3">
    <source>
        <dbReference type="ARBA" id="ARBA00023145"/>
    </source>
</evidence>
<dbReference type="InterPro" id="IPR023430">
    <property type="entry name" value="Pept_HybD-like_dom_sf"/>
</dbReference>
<feature type="chain" id="PRO_5027184520" description="Germination protease" evidence="4">
    <location>
        <begin position="7"/>
        <end position="295"/>
    </location>
</feature>
<organism evidence="5 6">
    <name type="scientific">Aminipila terrae</name>
    <dbReference type="NCBI Taxonomy" id="2697030"/>
    <lineage>
        <taxon>Bacteria</taxon>
        <taxon>Bacillati</taxon>
        <taxon>Bacillota</taxon>
        <taxon>Clostridia</taxon>
        <taxon>Peptostreptococcales</taxon>
        <taxon>Anaerovoracaceae</taxon>
        <taxon>Aminipila</taxon>
    </lineage>
</organism>
<dbReference type="EC" id="3.4.24.78" evidence="4"/>
<keyword evidence="2 4" id="KW-0378">Hydrolase</keyword>
<evidence type="ECO:0000256" key="2">
    <source>
        <dbReference type="ARBA" id="ARBA00022801"/>
    </source>
</evidence>
<dbReference type="EMBL" id="CP047591">
    <property type="protein sequence ID" value="QHI71174.1"/>
    <property type="molecule type" value="Genomic_DNA"/>
</dbReference>
<dbReference type="GO" id="GO:0009847">
    <property type="term" value="P:spore germination"/>
    <property type="evidence" value="ECO:0007669"/>
    <property type="project" value="UniProtKB-UniRule"/>
</dbReference>
<dbReference type="NCBIfam" id="TIGR01441">
    <property type="entry name" value="GPR"/>
    <property type="match status" value="1"/>
</dbReference>
<dbReference type="Proteomes" id="UP000463883">
    <property type="component" value="Chromosome"/>
</dbReference>
<evidence type="ECO:0000313" key="6">
    <source>
        <dbReference type="Proteomes" id="UP000463883"/>
    </source>
</evidence>
<dbReference type="InterPro" id="IPR005080">
    <property type="entry name" value="Peptidase_A25"/>
</dbReference>
<dbReference type="SUPFAM" id="SSF53163">
    <property type="entry name" value="HybD-like"/>
    <property type="match status" value="1"/>
</dbReference>